<dbReference type="RefSeq" id="WP_101818069.1">
    <property type="nucleotide sequence ID" value="NZ_PJZF01000023.1"/>
</dbReference>
<keyword evidence="9 12" id="KW-0520">NAD</keyword>
<comment type="function">
    <text evidence="1 12 13">Catalyzes the sequential NAD-dependent oxidations of L-histidinol to L-histidinaldehyde and then to L-histidine.</text>
</comment>
<feature type="binding site" evidence="12 16">
    <location>
        <position position="328"/>
    </location>
    <ligand>
        <name>substrate</name>
    </ligand>
</feature>
<evidence type="ECO:0000256" key="8">
    <source>
        <dbReference type="ARBA" id="ARBA00023002"/>
    </source>
</evidence>
<evidence type="ECO:0000256" key="12">
    <source>
        <dbReference type="HAMAP-Rule" id="MF_01024"/>
    </source>
</evidence>
<dbReference type="Gene3D" id="3.40.50.1980">
    <property type="entry name" value="Nitrogenase molybdenum iron protein domain"/>
    <property type="match status" value="2"/>
</dbReference>
<evidence type="ECO:0000256" key="6">
    <source>
        <dbReference type="ARBA" id="ARBA00022723"/>
    </source>
</evidence>
<proteinExistence type="inferred from homology"/>
<organism evidence="19 20">
    <name type="scientific">Chimaeribacter californicus</name>
    <dbReference type="NCBI Taxonomy" id="2060067"/>
    <lineage>
        <taxon>Bacteria</taxon>
        <taxon>Pseudomonadati</taxon>
        <taxon>Pseudomonadota</taxon>
        <taxon>Gammaproteobacteria</taxon>
        <taxon>Enterobacterales</taxon>
        <taxon>Yersiniaceae</taxon>
        <taxon>Chimaeribacter</taxon>
    </lineage>
</organism>
<keyword evidence="10 12" id="KW-0368">Histidine biosynthesis</keyword>
<dbReference type="CDD" id="cd06572">
    <property type="entry name" value="Histidinol_dh"/>
    <property type="match status" value="1"/>
</dbReference>
<evidence type="ECO:0000256" key="7">
    <source>
        <dbReference type="ARBA" id="ARBA00022833"/>
    </source>
</evidence>
<reference evidence="19 20" key="1">
    <citation type="submission" date="2017-12" db="EMBL/GenBank/DDBJ databases">
        <title>Characterization of six clinical isolates of Enterochimera gen. nov., a novel genus of the Yersiniaciae family and the three species Enterochimera arupensis sp. nov., Enterochimera coloradensis sp. nov, and Enterochimera californica sp. nov.</title>
        <authorList>
            <person name="Rossi A."/>
            <person name="Fisher M."/>
        </authorList>
    </citation>
    <scope>NUCLEOTIDE SEQUENCE [LARGE SCALE GENOMIC DNA]</scope>
    <source>
        <strain evidence="20">2015-Iso6</strain>
    </source>
</reference>
<comment type="catalytic activity">
    <reaction evidence="11 12 13">
        <text>L-histidinol + 2 NAD(+) + H2O = L-histidine + 2 NADH + 3 H(+)</text>
        <dbReference type="Rhea" id="RHEA:20641"/>
        <dbReference type="ChEBI" id="CHEBI:15377"/>
        <dbReference type="ChEBI" id="CHEBI:15378"/>
        <dbReference type="ChEBI" id="CHEBI:57540"/>
        <dbReference type="ChEBI" id="CHEBI:57595"/>
        <dbReference type="ChEBI" id="CHEBI:57699"/>
        <dbReference type="ChEBI" id="CHEBI:57945"/>
        <dbReference type="EC" id="1.1.1.23"/>
    </reaction>
</comment>
<comment type="similarity">
    <text evidence="3 12 13 18">Belongs to the histidinol dehydrogenase family.</text>
</comment>
<feature type="binding site" evidence="12 15">
    <location>
        <position position="212"/>
    </location>
    <ligand>
        <name>NAD(+)</name>
        <dbReference type="ChEBI" id="CHEBI:57540"/>
    </ligand>
</feature>
<comment type="cofactor">
    <cofactor evidence="12 17">
        <name>Zn(2+)</name>
        <dbReference type="ChEBI" id="CHEBI:29105"/>
    </cofactor>
    <text evidence="12 17">Binds 1 zinc ion per subunit.</text>
</comment>
<dbReference type="UniPathway" id="UPA00031">
    <property type="reaction ID" value="UER00014"/>
</dbReference>
<dbReference type="FunFam" id="3.40.50.1980:FF:000001">
    <property type="entry name" value="Histidinol dehydrogenase"/>
    <property type="match status" value="1"/>
</dbReference>
<dbReference type="InterPro" id="IPR016161">
    <property type="entry name" value="Ald_DH/histidinol_DH"/>
</dbReference>
<dbReference type="Proteomes" id="UP000234240">
    <property type="component" value="Unassembled WGS sequence"/>
</dbReference>
<evidence type="ECO:0000256" key="16">
    <source>
        <dbReference type="PIRSR" id="PIRSR000099-3"/>
    </source>
</evidence>
<feature type="binding site" evidence="12 15">
    <location>
        <position position="131"/>
    </location>
    <ligand>
        <name>NAD(+)</name>
        <dbReference type="ChEBI" id="CHEBI:57540"/>
    </ligand>
</feature>
<keyword evidence="6 12" id="KW-0479">Metal-binding</keyword>
<dbReference type="NCBIfam" id="TIGR00069">
    <property type="entry name" value="hisD"/>
    <property type="match status" value="1"/>
</dbReference>
<dbReference type="FunFam" id="1.20.5.1300:FF:000002">
    <property type="entry name" value="Histidinol dehydrogenase, chloroplastic"/>
    <property type="match status" value="1"/>
</dbReference>
<feature type="binding site" evidence="12 16">
    <location>
        <position position="415"/>
    </location>
    <ligand>
        <name>substrate</name>
    </ligand>
</feature>
<dbReference type="OrthoDB" id="9805269at2"/>
<dbReference type="PRINTS" id="PR00083">
    <property type="entry name" value="HOLDHDRGNASE"/>
</dbReference>
<feature type="binding site" evidence="12 16">
    <location>
        <position position="361"/>
    </location>
    <ligand>
        <name>substrate</name>
    </ligand>
</feature>
<feature type="binding site" evidence="12 16">
    <location>
        <position position="238"/>
    </location>
    <ligand>
        <name>substrate</name>
    </ligand>
</feature>
<dbReference type="PANTHER" id="PTHR21256">
    <property type="entry name" value="HISTIDINOL DEHYDROGENASE HDH"/>
    <property type="match status" value="1"/>
</dbReference>
<feature type="binding site" evidence="12 17">
    <location>
        <position position="361"/>
    </location>
    <ligand>
        <name>Zn(2+)</name>
        <dbReference type="ChEBI" id="CHEBI:29105"/>
    </ligand>
</feature>
<dbReference type="GO" id="GO:0008270">
    <property type="term" value="F:zinc ion binding"/>
    <property type="evidence" value="ECO:0007669"/>
    <property type="project" value="UniProtKB-UniRule"/>
</dbReference>
<feature type="binding site" evidence="12 16">
    <location>
        <position position="263"/>
    </location>
    <ligand>
        <name>substrate</name>
    </ligand>
</feature>
<feature type="binding site" evidence="12 17">
    <location>
        <position position="260"/>
    </location>
    <ligand>
        <name>Zn(2+)</name>
        <dbReference type="ChEBI" id="CHEBI:29105"/>
    </ligand>
</feature>
<evidence type="ECO:0000256" key="4">
    <source>
        <dbReference type="ARBA" id="ARBA00012965"/>
    </source>
</evidence>
<dbReference type="PIRSF" id="PIRSF000099">
    <property type="entry name" value="Histidinol_dh"/>
    <property type="match status" value="1"/>
</dbReference>
<dbReference type="Pfam" id="PF00815">
    <property type="entry name" value="Histidinol_dh"/>
    <property type="match status" value="1"/>
</dbReference>
<comment type="subunit">
    <text evidence="12">Homodimer.</text>
</comment>
<evidence type="ECO:0000313" key="19">
    <source>
        <dbReference type="EMBL" id="PLR31823.1"/>
    </source>
</evidence>
<dbReference type="AlphaFoldDB" id="A0A2N5DWZ9"/>
<evidence type="ECO:0000256" key="2">
    <source>
        <dbReference type="ARBA" id="ARBA00004940"/>
    </source>
</evidence>
<evidence type="ECO:0000256" key="17">
    <source>
        <dbReference type="PIRSR" id="PIRSR000099-4"/>
    </source>
</evidence>
<accession>A0A2N5DWZ9</accession>
<dbReference type="InterPro" id="IPR001692">
    <property type="entry name" value="Histidinol_DH_CS"/>
</dbReference>
<feature type="binding site" evidence="12 15">
    <location>
        <position position="189"/>
    </location>
    <ligand>
        <name>NAD(+)</name>
        <dbReference type="ChEBI" id="CHEBI:57540"/>
    </ligand>
</feature>
<dbReference type="GO" id="GO:0000105">
    <property type="term" value="P:L-histidine biosynthetic process"/>
    <property type="evidence" value="ECO:0007669"/>
    <property type="project" value="UniProtKB-UniRule"/>
</dbReference>
<gene>
    <name evidence="12 19" type="primary">hisD</name>
    <name evidence="19" type="ORF">CYR55_19815</name>
</gene>
<dbReference type="EC" id="1.1.1.23" evidence="4 12"/>
<feature type="binding site" evidence="12 16">
    <location>
        <position position="260"/>
    </location>
    <ligand>
        <name>substrate</name>
    </ligand>
</feature>
<feature type="binding site" evidence="12 16">
    <location>
        <position position="420"/>
    </location>
    <ligand>
        <name>substrate</name>
    </ligand>
</feature>
<keyword evidence="8 12" id="KW-0560">Oxidoreductase</keyword>
<dbReference type="GO" id="GO:0004399">
    <property type="term" value="F:histidinol dehydrogenase activity"/>
    <property type="evidence" value="ECO:0007669"/>
    <property type="project" value="UniProtKB-UniRule"/>
</dbReference>
<protein>
    <recommendedName>
        <fullName evidence="4 12">Histidinol dehydrogenase</fullName>
        <shortName evidence="12 13">HDH</shortName>
        <ecNumber evidence="4 12">1.1.1.23</ecNumber>
    </recommendedName>
</protein>
<name>A0A2N5DWZ9_9GAMM</name>
<feature type="binding site" evidence="12 17">
    <location>
        <position position="420"/>
    </location>
    <ligand>
        <name>Zn(2+)</name>
        <dbReference type="ChEBI" id="CHEBI:29105"/>
    </ligand>
</feature>
<evidence type="ECO:0000256" key="1">
    <source>
        <dbReference type="ARBA" id="ARBA00003850"/>
    </source>
</evidence>
<dbReference type="EMBL" id="PJZF01000023">
    <property type="protein sequence ID" value="PLR31823.1"/>
    <property type="molecule type" value="Genomic_DNA"/>
</dbReference>
<dbReference type="InterPro" id="IPR012131">
    <property type="entry name" value="Hstdl_DH"/>
</dbReference>
<dbReference type="PROSITE" id="PS00611">
    <property type="entry name" value="HISOL_DEHYDROGENASE"/>
    <property type="match status" value="1"/>
</dbReference>
<dbReference type="HAMAP" id="MF_01024">
    <property type="entry name" value="HisD"/>
    <property type="match status" value="1"/>
</dbReference>
<comment type="caution">
    <text evidence="19">The sequence shown here is derived from an EMBL/GenBank/DDBJ whole genome shotgun (WGS) entry which is preliminary data.</text>
</comment>
<dbReference type="SUPFAM" id="SSF53720">
    <property type="entry name" value="ALDH-like"/>
    <property type="match status" value="1"/>
</dbReference>
<evidence type="ECO:0000256" key="10">
    <source>
        <dbReference type="ARBA" id="ARBA00023102"/>
    </source>
</evidence>
<evidence type="ECO:0000256" key="18">
    <source>
        <dbReference type="RuleBase" id="RU004175"/>
    </source>
</evidence>
<evidence type="ECO:0000256" key="9">
    <source>
        <dbReference type="ARBA" id="ARBA00023027"/>
    </source>
</evidence>
<comment type="pathway">
    <text evidence="2 12 13">Amino-acid biosynthesis; L-histidine biosynthesis; L-histidine from 5-phospho-alpha-D-ribose 1-diphosphate: step 9/9.</text>
</comment>
<evidence type="ECO:0000256" key="15">
    <source>
        <dbReference type="PIRSR" id="PIRSR000099-2"/>
    </source>
</evidence>
<keyword evidence="20" id="KW-1185">Reference proteome</keyword>
<dbReference type="GO" id="GO:0051287">
    <property type="term" value="F:NAD binding"/>
    <property type="evidence" value="ECO:0007669"/>
    <property type="project" value="InterPro"/>
</dbReference>
<evidence type="ECO:0000256" key="11">
    <source>
        <dbReference type="ARBA" id="ARBA00049489"/>
    </source>
</evidence>
<sequence length="436" mass="46149">MRAFDQIIDWQQCSAAEQQALLTRPAVSASARVTESVQAILSRVRQEGDAALRDFSAQFDKTTIDAIRVSDAEIAAAAARLGDDVKQAMAVAVRNIETFHNAQKLPVVDVETQPGVRCQQVTRPIDAVGLYIPGGSAPLPSTVLMLGTPSRIAGCRRVVLCSPPPIADEILYAAQLCGIKEVFQIGGAQAIAAMAFGTGSVPKVDKIFGPGNAYVTEAKRQVSQQLDGAAIDMPAGPSEVLVIADSGATPAFVASDLLSQAEHGPDSQVVLLTPDRALADAVAVAVEEQLATLSRSEIARQALASSRLIVARDLAQCIEISNRYGPEHLILQTRDPDALVESITSAGSVFLGDWSPESAGDYASGTNHVLPTYGYTATHSSLGLADFQKRMTVQKLTPQGLLQLAPTIETLAQAEQLTAHKNAVTLRVAALREKQQ</sequence>
<feature type="active site" description="Proton acceptor" evidence="12 14">
    <location>
        <position position="328"/>
    </location>
</feature>
<keyword evidence="5 12" id="KW-0028">Amino-acid biosynthesis</keyword>
<feature type="binding site" evidence="12 17">
    <location>
        <position position="263"/>
    </location>
    <ligand>
        <name>Zn(2+)</name>
        <dbReference type="ChEBI" id="CHEBI:29105"/>
    </ligand>
</feature>
<dbReference type="GO" id="GO:0005829">
    <property type="term" value="C:cytosol"/>
    <property type="evidence" value="ECO:0007669"/>
    <property type="project" value="TreeGrafter"/>
</dbReference>
<dbReference type="Gene3D" id="1.20.5.1300">
    <property type="match status" value="1"/>
</dbReference>
<dbReference type="InterPro" id="IPR022695">
    <property type="entry name" value="Histidinol_DH_monofunct"/>
</dbReference>
<evidence type="ECO:0000256" key="3">
    <source>
        <dbReference type="ARBA" id="ARBA00010178"/>
    </source>
</evidence>
<evidence type="ECO:0000256" key="14">
    <source>
        <dbReference type="PIRSR" id="PIRSR000099-1"/>
    </source>
</evidence>
<keyword evidence="7 12" id="KW-0862">Zinc</keyword>
<evidence type="ECO:0000256" key="5">
    <source>
        <dbReference type="ARBA" id="ARBA00022605"/>
    </source>
</evidence>
<evidence type="ECO:0000313" key="20">
    <source>
        <dbReference type="Proteomes" id="UP000234240"/>
    </source>
</evidence>
<dbReference type="PANTHER" id="PTHR21256:SF2">
    <property type="entry name" value="HISTIDINE BIOSYNTHESIS TRIFUNCTIONAL PROTEIN"/>
    <property type="match status" value="1"/>
</dbReference>
<evidence type="ECO:0000256" key="13">
    <source>
        <dbReference type="PIRNR" id="PIRNR000099"/>
    </source>
</evidence>
<feature type="active site" description="Proton acceptor" evidence="12 14">
    <location>
        <position position="327"/>
    </location>
</feature>